<name>A0A9Q0IXA5_9TELE</name>
<feature type="compositionally biased region" description="Gly residues" evidence="1">
    <location>
        <begin position="1"/>
        <end position="14"/>
    </location>
</feature>
<protein>
    <submittedName>
        <fullName evidence="2">Uncharacterized protein</fullName>
    </submittedName>
</protein>
<accession>A0A9Q0IXA5</accession>
<keyword evidence="3" id="KW-1185">Reference proteome</keyword>
<dbReference type="AlphaFoldDB" id="A0A9Q0IXA5"/>
<sequence length="112" mass="11495">CGYSPGGGGGGGEGGRGRSGRRGGGEELEEGEEGRRGKEGEEPAVRDTRCGVSRFMHPVPGPGIRALNGLRPLASVMMSYYLTGSEERLAAPGAKLAAGRAASALRARRGRL</sequence>
<evidence type="ECO:0000313" key="3">
    <source>
        <dbReference type="Proteomes" id="UP001148018"/>
    </source>
</evidence>
<reference evidence="2" key="1">
    <citation type="submission" date="2022-07" db="EMBL/GenBank/DDBJ databases">
        <title>Chromosome-level genome of Muraenolepis orangiensis.</title>
        <authorList>
            <person name="Kim J."/>
        </authorList>
    </citation>
    <scope>NUCLEOTIDE SEQUENCE</scope>
    <source>
        <strain evidence="2">KU_S4_2022</strain>
        <tissue evidence="2">Muscle</tissue>
    </source>
</reference>
<dbReference type="Proteomes" id="UP001148018">
    <property type="component" value="Unassembled WGS sequence"/>
</dbReference>
<feature type="non-terminal residue" evidence="2">
    <location>
        <position position="112"/>
    </location>
</feature>
<feature type="region of interest" description="Disordered" evidence="1">
    <location>
        <begin position="1"/>
        <end position="49"/>
    </location>
</feature>
<evidence type="ECO:0000313" key="2">
    <source>
        <dbReference type="EMBL" id="KAJ3612941.1"/>
    </source>
</evidence>
<evidence type="ECO:0000256" key="1">
    <source>
        <dbReference type="SAM" id="MobiDB-lite"/>
    </source>
</evidence>
<gene>
    <name evidence="2" type="ORF">NHX12_019198</name>
</gene>
<comment type="caution">
    <text evidence="2">The sequence shown here is derived from an EMBL/GenBank/DDBJ whole genome shotgun (WGS) entry which is preliminary data.</text>
</comment>
<feature type="compositionally biased region" description="Basic and acidic residues" evidence="1">
    <location>
        <begin position="33"/>
        <end position="49"/>
    </location>
</feature>
<proteinExistence type="predicted"/>
<dbReference type="EMBL" id="JANIIK010000035">
    <property type="protein sequence ID" value="KAJ3612941.1"/>
    <property type="molecule type" value="Genomic_DNA"/>
</dbReference>
<organism evidence="2 3">
    <name type="scientific">Muraenolepis orangiensis</name>
    <name type="common">Patagonian moray cod</name>
    <dbReference type="NCBI Taxonomy" id="630683"/>
    <lineage>
        <taxon>Eukaryota</taxon>
        <taxon>Metazoa</taxon>
        <taxon>Chordata</taxon>
        <taxon>Craniata</taxon>
        <taxon>Vertebrata</taxon>
        <taxon>Euteleostomi</taxon>
        <taxon>Actinopterygii</taxon>
        <taxon>Neopterygii</taxon>
        <taxon>Teleostei</taxon>
        <taxon>Neoteleostei</taxon>
        <taxon>Acanthomorphata</taxon>
        <taxon>Zeiogadaria</taxon>
        <taxon>Gadariae</taxon>
        <taxon>Gadiformes</taxon>
        <taxon>Muraenolepidoidei</taxon>
        <taxon>Muraenolepididae</taxon>
        <taxon>Muraenolepis</taxon>
    </lineage>
</organism>